<evidence type="ECO:0000256" key="1">
    <source>
        <dbReference type="SAM" id="Phobius"/>
    </source>
</evidence>
<feature type="transmembrane region" description="Helical" evidence="1">
    <location>
        <begin position="6"/>
        <end position="25"/>
    </location>
</feature>
<organism evidence="2">
    <name type="scientific">viral metagenome</name>
    <dbReference type="NCBI Taxonomy" id="1070528"/>
    <lineage>
        <taxon>unclassified sequences</taxon>
        <taxon>metagenomes</taxon>
        <taxon>organismal metagenomes</taxon>
    </lineage>
</organism>
<accession>A0A6C0K902</accession>
<name>A0A6C0K902_9ZZZZ</name>
<keyword evidence="1" id="KW-0812">Transmembrane</keyword>
<keyword evidence="1" id="KW-0472">Membrane</keyword>
<sequence length="144" mass="16611">MKTVNNIKNYLFVWGLVFLAILITFRMREYESPVLHKGLERVEPFTNTPSFVDSLEEIEDMNPADDTSVKKPREPYNLLNGVLPLSTKRVSPTSQRCYESDFQTRLERGGTYRQLTNNYKRAAPDACSAPLHEFVLSYYTPPTI</sequence>
<reference evidence="2" key="1">
    <citation type="journal article" date="2020" name="Nature">
        <title>Giant virus diversity and host interactions through global metagenomics.</title>
        <authorList>
            <person name="Schulz F."/>
            <person name="Roux S."/>
            <person name="Paez-Espino D."/>
            <person name="Jungbluth S."/>
            <person name="Walsh D.A."/>
            <person name="Denef V.J."/>
            <person name="McMahon K.D."/>
            <person name="Konstantinidis K.T."/>
            <person name="Eloe-Fadrosh E.A."/>
            <person name="Kyrpides N.C."/>
            <person name="Woyke T."/>
        </authorList>
    </citation>
    <scope>NUCLEOTIDE SEQUENCE</scope>
    <source>
        <strain evidence="2">GVMAG-S-1101172-89</strain>
    </source>
</reference>
<protein>
    <submittedName>
        <fullName evidence="2">Uncharacterized protein</fullName>
    </submittedName>
</protein>
<evidence type="ECO:0000313" key="2">
    <source>
        <dbReference type="EMBL" id="QHU12614.1"/>
    </source>
</evidence>
<proteinExistence type="predicted"/>
<dbReference type="EMBL" id="MN740808">
    <property type="protein sequence ID" value="QHU12614.1"/>
    <property type="molecule type" value="Genomic_DNA"/>
</dbReference>
<dbReference type="AlphaFoldDB" id="A0A6C0K902"/>
<keyword evidence="1" id="KW-1133">Transmembrane helix</keyword>